<evidence type="ECO:0000313" key="2">
    <source>
        <dbReference type="Proteomes" id="UP000004394"/>
    </source>
</evidence>
<proteinExistence type="predicted"/>
<organism evidence="1 2">
    <name type="scientific">Hoylesella marshii DSM 16973 = JCM 13450</name>
    <dbReference type="NCBI Taxonomy" id="862515"/>
    <lineage>
        <taxon>Bacteria</taxon>
        <taxon>Pseudomonadati</taxon>
        <taxon>Bacteroidota</taxon>
        <taxon>Bacteroidia</taxon>
        <taxon>Bacteroidales</taxon>
        <taxon>Prevotellaceae</taxon>
        <taxon>Hoylesella</taxon>
    </lineage>
</organism>
<evidence type="ECO:0000313" key="1">
    <source>
        <dbReference type="EMBL" id="EFM01282.1"/>
    </source>
</evidence>
<gene>
    <name evidence="1" type="ORF">HMPREF0658_1846</name>
</gene>
<sequence>MLCRYWSYAFSTLELCFYDFAGELLMGCPHAVLRRRVKSRRMTALF</sequence>
<dbReference type="BioCyc" id="PMAR862515-HMP:GMOO-1872-MONOMER"/>
<comment type="caution">
    <text evidence="1">The sequence shown here is derived from an EMBL/GenBank/DDBJ whole genome shotgun (WGS) entry which is preliminary data.</text>
</comment>
<reference evidence="1" key="1">
    <citation type="submission" date="2010-07" db="EMBL/GenBank/DDBJ databases">
        <authorList>
            <person name="Muzny D."/>
            <person name="Qin X."/>
            <person name="Deng J."/>
            <person name="Jiang H."/>
            <person name="Liu Y."/>
            <person name="Qu J."/>
            <person name="Song X.-Z."/>
            <person name="Zhang L."/>
            <person name="Thornton R."/>
            <person name="Coyle M."/>
            <person name="Francisco L."/>
            <person name="Jackson L."/>
            <person name="Javaid M."/>
            <person name="Korchina V."/>
            <person name="Kovar C."/>
            <person name="Mata R."/>
            <person name="Mathew T."/>
            <person name="Ngo R."/>
            <person name="Nguyen L."/>
            <person name="Nguyen N."/>
            <person name="Okwuonu G."/>
            <person name="Ongeri F."/>
            <person name="Pham C."/>
            <person name="Simmons D."/>
            <person name="Wilczek-Boney K."/>
            <person name="Hale W."/>
            <person name="Jakkamsetti A."/>
            <person name="Pham P."/>
            <person name="Ruth R."/>
            <person name="San Lucas F."/>
            <person name="Warren J."/>
            <person name="Zhang J."/>
            <person name="Zhao Z."/>
            <person name="Zhou C."/>
            <person name="Zhu D."/>
            <person name="Lee S."/>
            <person name="Bess C."/>
            <person name="Blankenburg K."/>
            <person name="Forbes L."/>
            <person name="Fu Q."/>
            <person name="Gubbala S."/>
            <person name="Hirani K."/>
            <person name="Jayaseelan J.C."/>
            <person name="Lara F."/>
            <person name="Munidasa M."/>
            <person name="Palculict T."/>
            <person name="Patil S."/>
            <person name="Pu L.-L."/>
            <person name="Saada N."/>
            <person name="Tang L."/>
            <person name="Weissenberger G."/>
            <person name="Zhu Y."/>
            <person name="Hemphill L."/>
            <person name="Shang Y."/>
            <person name="Youmans B."/>
            <person name="Ayvaz T."/>
            <person name="Ross M."/>
            <person name="Santibanez J."/>
            <person name="Aqrawi P."/>
            <person name="Gross S."/>
            <person name="Joshi V."/>
            <person name="Fowler G."/>
            <person name="Nazareth L."/>
            <person name="Reid J."/>
            <person name="Worley K."/>
            <person name="Petrosino J."/>
            <person name="Highlander S."/>
            <person name="Gibbs R."/>
        </authorList>
    </citation>
    <scope>NUCLEOTIDE SEQUENCE [LARGE SCALE GENOMIC DNA]</scope>
    <source>
        <strain evidence="1">DSM 16973</strain>
    </source>
</reference>
<keyword evidence="2" id="KW-1185">Reference proteome</keyword>
<name>E0NUJ1_9BACT</name>
<dbReference type="AlphaFoldDB" id="E0NUJ1"/>
<accession>E0NUJ1</accession>
<dbReference type="Proteomes" id="UP000004394">
    <property type="component" value="Unassembled WGS sequence"/>
</dbReference>
<protein>
    <submittedName>
        <fullName evidence="1">Uncharacterized protein</fullName>
    </submittedName>
</protein>
<dbReference type="EMBL" id="AEEI01000052">
    <property type="protein sequence ID" value="EFM01282.1"/>
    <property type="molecule type" value="Genomic_DNA"/>
</dbReference>
<dbReference type="HOGENOM" id="CLU_3187348_0_0_10"/>